<dbReference type="AlphaFoldDB" id="A0A819RDG5"/>
<comment type="caution">
    <text evidence="2">The sequence shown here is derived from an EMBL/GenBank/DDBJ whole genome shotgun (WGS) entry which is preliminary data.</text>
</comment>
<protein>
    <recommendedName>
        <fullName evidence="1">DUF4832 domain-containing protein</fullName>
    </recommendedName>
</protein>
<accession>A0A819RDG5</accession>
<evidence type="ECO:0000259" key="1">
    <source>
        <dbReference type="Pfam" id="PF16116"/>
    </source>
</evidence>
<reference evidence="2" key="1">
    <citation type="submission" date="2021-02" db="EMBL/GenBank/DDBJ databases">
        <authorList>
            <person name="Nowell W R."/>
        </authorList>
    </citation>
    <scope>NUCLEOTIDE SEQUENCE</scope>
</reference>
<dbReference type="Pfam" id="PF16116">
    <property type="entry name" value="DUF4832"/>
    <property type="match status" value="1"/>
</dbReference>
<name>A0A819RDG5_9BILA</name>
<gene>
    <name evidence="3" type="ORF">FNK824_LOCUS32192</name>
    <name evidence="2" type="ORF">OTI717_LOCUS31391</name>
</gene>
<feature type="domain" description="DUF4832" evidence="1">
    <location>
        <begin position="79"/>
        <end position="290"/>
    </location>
</feature>
<evidence type="ECO:0000313" key="4">
    <source>
        <dbReference type="Proteomes" id="UP000663823"/>
    </source>
</evidence>
<sequence>MGMFGPWGEMHSSQHSTINTKLYYPIETNALKQVHNVYMAALPKTHSVLVRRPYYIRQIFNDDNPLMSDQAYANTGKARTGYHNDAYLSSASDAGTFAPGWSRTQELAYINKMTRFTFFGGESFGTPNDVYNNANNAMLESKQQHMTYLHRDYYKPIYDTWGTSIKEDFTRKLGYRFELKNLSYSKEVAPGGILHFSLKLQNNGFAAMHLNRPVNLILDSGKTGSEHIKYQTTLSVDPRTWTPESGIISIERKLRIPATINEGIWQLYLAMPDSSIQLQSDGRYAVRFANENVWNADGTNLLVENISITASAPGSRTKDNVFEEIGNGHRIP</sequence>
<dbReference type="Proteomes" id="UP000663874">
    <property type="component" value="Unassembled WGS sequence"/>
</dbReference>
<dbReference type="EMBL" id="CAJOBE010010868">
    <property type="protein sequence ID" value="CAF4118519.1"/>
    <property type="molecule type" value="Genomic_DNA"/>
</dbReference>
<dbReference type="Proteomes" id="UP000663823">
    <property type="component" value="Unassembled WGS sequence"/>
</dbReference>
<evidence type="ECO:0000313" key="3">
    <source>
        <dbReference type="EMBL" id="CAF4118519.1"/>
    </source>
</evidence>
<evidence type="ECO:0000313" key="2">
    <source>
        <dbReference type="EMBL" id="CAF4046062.1"/>
    </source>
</evidence>
<dbReference type="InterPro" id="IPR032267">
    <property type="entry name" value="DUF4832"/>
</dbReference>
<dbReference type="EMBL" id="CAJOAX010008959">
    <property type="protein sequence ID" value="CAF4046062.1"/>
    <property type="molecule type" value="Genomic_DNA"/>
</dbReference>
<proteinExistence type="predicted"/>
<organism evidence="2 4">
    <name type="scientific">Rotaria sordida</name>
    <dbReference type="NCBI Taxonomy" id="392033"/>
    <lineage>
        <taxon>Eukaryota</taxon>
        <taxon>Metazoa</taxon>
        <taxon>Spiralia</taxon>
        <taxon>Gnathifera</taxon>
        <taxon>Rotifera</taxon>
        <taxon>Eurotatoria</taxon>
        <taxon>Bdelloidea</taxon>
        <taxon>Philodinida</taxon>
        <taxon>Philodinidae</taxon>
        <taxon>Rotaria</taxon>
    </lineage>
</organism>